<gene>
    <name evidence="2" type="ORF">ECPE_LOCUS5015</name>
</gene>
<keyword evidence="3" id="KW-1185">Reference proteome</keyword>
<dbReference type="AlphaFoldDB" id="A0A183ADI0"/>
<reference evidence="2 3" key="2">
    <citation type="submission" date="2018-11" db="EMBL/GenBank/DDBJ databases">
        <authorList>
            <consortium name="Pathogen Informatics"/>
        </authorList>
    </citation>
    <scope>NUCLEOTIDE SEQUENCE [LARGE SCALE GENOMIC DNA]</scope>
    <source>
        <strain evidence="2 3">Egypt</strain>
    </source>
</reference>
<dbReference type="OrthoDB" id="10649115at2759"/>
<feature type="compositionally biased region" description="Polar residues" evidence="1">
    <location>
        <begin position="290"/>
        <end position="319"/>
    </location>
</feature>
<evidence type="ECO:0000313" key="3">
    <source>
        <dbReference type="Proteomes" id="UP000272942"/>
    </source>
</evidence>
<evidence type="ECO:0000256" key="1">
    <source>
        <dbReference type="SAM" id="MobiDB-lite"/>
    </source>
</evidence>
<dbReference type="WBParaSite" id="ECPE_0000502701-mRNA-1">
    <property type="protein sequence ID" value="ECPE_0000502701-mRNA-1"/>
    <property type="gene ID" value="ECPE_0000502701"/>
</dbReference>
<feature type="compositionally biased region" description="Polar residues" evidence="1">
    <location>
        <begin position="84"/>
        <end position="98"/>
    </location>
</feature>
<dbReference type="Proteomes" id="UP000272942">
    <property type="component" value="Unassembled WGS sequence"/>
</dbReference>
<name>A0A183ADI0_9TREM</name>
<feature type="region of interest" description="Disordered" evidence="1">
    <location>
        <begin position="84"/>
        <end position="134"/>
    </location>
</feature>
<evidence type="ECO:0000313" key="4">
    <source>
        <dbReference type="WBParaSite" id="ECPE_0000502701-mRNA-1"/>
    </source>
</evidence>
<evidence type="ECO:0000313" key="2">
    <source>
        <dbReference type="EMBL" id="VDP74309.1"/>
    </source>
</evidence>
<accession>A0A183ADI0</accession>
<proteinExistence type="predicted"/>
<feature type="compositionally biased region" description="Polar residues" evidence="1">
    <location>
        <begin position="176"/>
        <end position="190"/>
    </location>
</feature>
<protein>
    <submittedName>
        <fullName evidence="4">NYAP_N domain-containing protein</fullName>
    </submittedName>
</protein>
<sequence>MDPNSHLMMSSFLWCDFPPPPPDAFAPENFVLPPPPPPPLPEVLNGELNAMVVTQPESGTARSQCEPHLDSLQPVTQNGTCTNSTTIPSTVTSLNPSPLSLGVTSERPKGTRPGATGACRRPAVPQRAPSTRLSSVPVTCNGLEEFRPRSVAVDSLVLLQESRGSAESLPNPHIKSPSSDRVSPVSLRQTNLEEEEEEESTIDQTVPPVSDIIRRFDRRDQTVAVGAPCRPGQTQSRPTSQITREDSRMNPVPSSSSDAIVVTPERNFSTPTDSFGQTTSVHPPAPGENCPNSGPSSAVQQSARGFMLSRSTSVDTTRPTVPMPPVSPLARKPSSPTPFPTSCGTTGQFGKLSVVPDPVLPARVRSTQPGMFLLTFRVPLAAHKSTGAIIQGAASSNPRVVRSL</sequence>
<feature type="compositionally biased region" description="Acidic residues" evidence="1">
    <location>
        <begin position="192"/>
        <end position="201"/>
    </location>
</feature>
<feature type="region of interest" description="Disordered" evidence="1">
    <location>
        <begin position="164"/>
        <end position="208"/>
    </location>
</feature>
<feature type="compositionally biased region" description="Polar residues" evidence="1">
    <location>
        <begin position="266"/>
        <end position="281"/>
    </location>
</feature>
<feature type="compositionally biased region" description="Polar residues" evidence="1">
    <location>
        <begin position="232"/>
        <end position="242"/>
    </location>
</feature>
<reference evidence="4" key="1">
    <citation type="submission" date="2016-06" db="UniProtKB">
        <authorList>
            <consortium name="WormBaseParasite"/>
        </authorList>
    </citation>
    <scope>IDENTIFICATION</scope>
</reference>
<feature type="region of interest" description="Disordered" evidence="1">
    <location>
        <begin position="223"/>
        <end position="344"/>
    </location>
</feature>
<dbReference type="EMBL" id="UZAN01041860">
    <property type="protein sequence ID" value="VDP74309.1"/>
    <property type="molecule type" value="Genomic_DNA"/>
</dbReference>
<organism evidence="4">
    <name type="scientific">Echinostoma caproni</name>
    <dbReference type="NCBI Taxonomy" id="27848"/>
    <lineage>
        <taxon>Eukaryota</taxon>
        <taxon>Metazoa</taxon>
        <taxon>Spiralia</taxon>
        <taxon>Lophotrochozoa</taxon>
        <taxon>Platyhelminthes</taxon>
        <taxon>Trematoda</taxon>
        <taxon>Digenea</taxon>
        <taxon>Plagiorchiida</taxon>
        <taxon>Echinostomata</taxon>
        <taxon>Echinostomatoidea</taxon>
        <taxon>Echinostomatidae</taxon>
        <taxon>Echinostoma</taxon>
    </lineage>
</organism>